<sequence length="1180" mass="131826">MPSRFRNKRQMIQKIACSGLIGISVVITLAVLGGTQPDIKRFFHSTDTRVYAADDKPKAEDKNTERPKATITGQDSAFTLGEFLKPGYEARFFKQATDPDGTNFPFTDNRIWAIVPDAFKQATRSMGLNEPYPRIDTILARTPVDLTFDSRFGVTTGQGSVQTHYGDAVISGASDPKNGRDAMGALVFIDRDEDGTSKVIATSGKGNDNGPIAPEFGDRFYGSYEYVQMRDHQSINLSYFNINDAVANGKTRKQDFLNQWGLNRVQQARMGDIIKVCNAEGKISFARDSKVYQLKKENFPNIDQAIFFQMTPAGFVPLHVNQLKTRPVDVPQNATDAELDAAYPKTLNLNNNITADNFRERPDVSKPGKTKAVVRAIEKLYDGKYAKFDYEVELNVIPAGKLTTKSGKYVLGERWGMQSIQRMFDQAQQRDGTPVSWGDKQLYPFKASEVEKHLQPGTQRIDELFKDAAVPIQFDSKTGHLTARPTATANYGDAIILKGYELRSGRDAGGAFALINDDGLKVVATSGGFRDNHAIHQRFPGEPYLGITHVPMKDAKVKNLSEVPLKWISGDVGKQDFLNTWGKDRVQPVEAGDIIKVVNVENKIRYTRDSKEQPLNDLANKNELYFEITDQGYQLLRVNQLVPQKANIPINASAAEMDLRLSQFFKFPDKSTYKIKGFKERPDVSKLGETTATVTVSQKYGKDKTIEADYDVPVAVVKRATFSTQSQTLKLGEVVTTDTLGNMLKDAHEYDDRRIQWGDKALSVTMPDKLDKLLRKDTKRLTKISKPIDVTMKFEASTGTVLSTSPMLTDYGDALVFNGYELFTRNAGGALALVKEGKDWLIVATDGAEDDNRNVHDVFAGEPYLSVSLYETAGDVLNLQDPKQQVTSMAAQGDTPKQQFLDQWGDKRVVKAKLGDVVVVNHREDKVSVAHAGKREPLKKRANKRESLFEVTASGYKFLTLNQVSFKPLTIENNSDPQPIREAVTNTVKKQQPHLKVENIKFPDLKTVGRKTITATVSQPSLTDANKRISYDYQIPLEVTEGTLSFTQAPAALNFGTVKIDGQTLEVPRIGDAPMTIRIKDGRSQKKPWQLLIQQSQPFTDRHQHELKQELLFFRQDGHDYPIKLKQDQQVKAVASQTIQHTFTYDTQAGVLLKIPPNDFDFTAGTYNFGLQWTLSDAPL</sequence>
<feature type="transmembrane region" description="Helical" evidence="1">
    <location>
        <begin position="12"/>
        <end position="32"/>
    </location>
</feature>
<dbReference type="AlphaFoldDB" id="A0A7Y7QFJ3"/>
<comment type="caution">
    <text evidence="3">The sequence shown here is derived from an EMBL/GenBank/DDBJ whole genome shotgun (WGS) entry which is preliminary data.</text>
</comment>
<dbReference type="Proteomes" id="UP000542889">
    <property type="component" value="Unassembled WGS sequence"/>
</dbReference>
<organism evidence="3 4">
    <name type="scientific">Lacticaseibacillus rhamnosus</name>
    <name type="common">Lactobacillus rhamnosus</name>
    <dbReference type="NCBI Taxonomy" id="47715"/>
    <lineage>
        <taxon>Bacteria</taxon>
        <taxon>Bacillati</taxon>
        <taxon>Bacillota</taxon>
        <taxon>Bacilli</taxon>
        <taxon>Lactobacillales</taxon>
        <taxon>Lactobacillaceae</taxon>
        <taxon>Lacticaseibacillus</taxon>
    </lineage>
</organism>
<proteinExistence type="predicted"/>
<reference evidence="3 4" key="1">
    <citation type="submission" date="2020-06" db="EMBL/GenBank/DDBJ databases">
        <title>Lactobacillus rhamnosus QC,genome.</title>
        <authorList>
            <person name="Yi H."/>
            <person name="Jin M."/>
        </authorList>
    </citation>
    <scope>NUCLEOTIDE SEQUENCE [LARGE SCALE GENOMIC DNA]</scope>
    <source>
        <strain evidence="3 4">QC</strain>
    </source>
</reference>
<dbReference type="InterPro" id="IPR027994">
    <property type="entry name" value="WxL_dom"/>
</dbReference>
<accession>A0A7Y7QFJ3</accession>
<keyword evidence="1" id="KW-0812">Transmembrane</keyword>
<dbReference type="EMBL" id="JABXWP010000007">
    <property type="protein sequence ID" value="NVO88145.1"/>
    <property type="molecule type" value="Genomic_DNA"/>
</dbReference>
<evidence type="ECO:0000313" key="3">
    <source>
        <dbReference type="EMBL" id="NVO88145.1"/>
    </source>
</evidence>
<evidence type="ECO:0000313" key="4">
    <source>
        <dbReference type="Proteomes" id="UP000542889"/>
    </source>
</evidence>
<evidence type="ECO:0000256" key="1">
    <source>
        <dbReference type="SAM" id="Phobius"/>
    </source>
</evidence>
<evidence type="ECO:0000259" key="2">
    <source>
        <dbReference type="Pfam" id="PF13731"/>
    </source>
</evidence>
<name>A0A7Y7QFJ3_LACRH</name>
<gene>
    <name evidence="3" type="ORF">HWN39_06475</name>
</gene>
<protein>
    <submittedName>
        <fullName evidence="3">Cell surface protein</fullName>
    </submittedName>
</protein>
<keyword evidence="1" id="KW-0472">Membrane</keyword>
<keyword evidence="1" id="KW-1133">Transmembrane helix</keyword>
<dbReference type="RefSeq" id="WP_176817960.1">
    <property type="nucleotide sequence ID" value="NZ_JABXWP010000007.1"/>
</dbReference>
<feature type="domain" description="WxL" evidence="2">
    <location>
        <begin position="1038"/>
        <end position="1152"/>
    </location>
</feature>
<dbReference type="Pfam" id="PF13731">
    <property type="entry name" value="WxL"/>
    <property type="match status" value="1"/>
</dbReference>